<dbReference type="GO" id="GO:0072546">
    <property type="term" value="C:EMC complex"/>
    <property type="evidence" value="ECO:0007669"/>
    <property type="project" value="InterPro"/>
</dbReference>
<comment type="subcellular location">
    <subcellularLocation>
        <location evidence="1">Endoplasmic reticulum membrane</location>
        <topology evidence="1">Multi-pass membrane protein</topology>
    </subcellularLocation>
</comment>
<evidence type="ECO:0000256" key="1">
    <source>
        <dbReference type="ARBA" id="ARBA00004477"/>
    </source>
</evidence>
<reference evidence="9 10" key="1">
    <citation type="journal article" date="2016" name="BMC Genomics">
        <title>Comparative genomics reveals Cyclospora cayetanensis possesses coccidia-like metabolism and invasion components but unique surface antigens.</title>
        <authorList>
            <person name="Liu S."/>
            <person name="Wang L."/>
            <person name="Zheng H."/>
            <person name="Xu Z."/>
            <person name="Roellig D.M."/>
            <person name="Li N."/>
            <person name="Frace M.A."/>
            <person name="Tang K."/>
            <person name="Arrowood M.J."/>
            <person name="Moss D.M."/>
            <person name="Zhang L."/>
            <person name="Feng Y."/>
            <person name="Xiao L."/>
        </authorList>
    </citation>
    <scope>NUCLEOTIDE SEQUENCE [LARGE SCALE GENOMIC DNA]</scope>
    <source>
        <strain evidence="9 10">CHN_HEN01</strain>
    </source>
</reference>
<dbReference type="VEuPathDB" id="ToxoDB:cyc_04836"/>
<dbReference type="InterPro" id="IPR029008">
    <property type="entry name" value="EMC6-like"/>
</dbReference>
<evidence type="ECO:0000313" key="10">
    <source>
        <dbReference type="Proteomes" id="UP000095192"/>
    </source>
</evidence>
<dbReference type="FunCoup" id="A0A1D3D4I2">
    <property type="interactions" value="31"/>
</dbReference>
<keyword evidence="10" id="KW-1185">Reference proteome</keyword>
<proteinExistence type="inferred from homology"/>
<evidence type="ECO:0000256" key="2">
    <source>
        <dbReference type="ARBA" id="ARBA00009436"/>
    </source>
</evidence>
<keyword evidence="6 8" id="KW-1133">Transmembrane helix</keyword>
<evidence type="ECO:0000256" key="8">
    <source>
        <dbReference type="SAM" id="Phobius"/>
    </source>
</evidence>
<dbReference type="GO" id="GO:0034975">
    <property type="term" value="P:protein folding in endoplasmic reticulum"/>
    <property type="evidence" value="ECO:0007669"/>
    <property type="project" value="TreeGrafter"/>
</dbReference>
<dbReference type="AlphaFoldDB" id="A0A1D3D4I2"/>
<dbReference type="PANTHER" id="PTHR20994">
    <property type="entry name" value="ER MEMBRANE PROTEIN COMPLEX SUBUNIT 6"/>
    <property type="match status" value="1"/>
</dbReference>
<dbReference type="PANTHER" id="PTHR20994:SF0">
    <property type="entry name" value="ER MEMBRANE PROTEIN COMPLEX SUBUNIT 6"/>
    <property type="match status" value="1"/>
</dbReference>
<feature type="transmembrane region" description="Helical" evidence="8">
    <location>
        <begin position="105"/>
        <end position="123"/>
    </location>
</feature>
<evidence type="ECO:0000256" key="6">
    <source>
        <dbReference type="ARBA" id="ARBA00022989"/>
    </source>
</evidence>
<evidence type="ECO:0000256" key="7">
    <source>
        <dbReference type="ARBA" id="ARBA00023136"/>
    </source>
</evidence>
<dbReference type="GO" id="GO:0000045">
    <property type="term" value="P:autophagosome assembly"/>
    <property type="evidence" value="ECO:0007669"/>
    <property type="project" value="TreeGrafter"/>
</dbReference>
<evidence type="ECO:0000256" key="4">
    <source>
        <dbReference type="ARBA" id="ARBA00022692"/>
    </source>
</evidence>
<dbReference type="InParanoid" id="A0A1D3D4I2"/>
<keyword evidence="7 8" id="KW-0472">Membrane</keyword>
<evidence type="ECO:0000256" key="3">
    <source>
        <dbReference type="ARBA" id="ARBA00020827"/>
    </source>
</evidence>
<keyword evidence="4 8" id="KW-0812">Transmembrane</keyword>
<accession>A0A1D3D4I2</accession>
<evidence type="ECO:0000313" key="9">
    <source>
        <dbReference type="EMBL" id="OEH78363.1"/>
    </source>
</evidence>
<comment type="caution">
    <text evidence="9">The sequence shown here is derived from an EMBL/GenBank/DDBJ whole genome shotgun (WGS) entry which is preliminary data.</text>
</comment>
<dbReference type="Proteomes" id="UP000095192">
    <property type="component" value="Unassembled WGS sequence"/>
</dbReference>
<evidence type="ECO:0000256" key="5">
    <source>
        <dbReference type="ARBA" id="ARBA00022824"/>
    </source>
</evidence>
<keyword evidence="5" id="KW-0256">Endoplasmic reticulum</keyword>
<name>A0A1D3D4I2_9EIME</name>
<sequence>MMLPTVPSSGGPSGLPTTSGDIATAPWRPVVAENVSHNLRQIHLNRHMTALTAGAVAGICGLENLAGFGVYMLLTVMGSLVFLLEAKMRLNAFFLKPTEPFTGSLFSGLMTFVLSWTLVYNAVYVF</sequence>
<feature type="transmembrane region" description="Helical" evidence="8">
    <location>
        <begin position="65"/>
        <end position="84"/>
    </location>
</feature>
<comment type="similarity">
    <text evidence="2">Belongs to the EMC6 family.</text>
</comment>
<gene>
    <name evidence="9" type="ORF">cyc_04836</name>
</gene>
<dbReference type="EMBL" id="JROU02000767">
    <property type="protein sequence ID" value="OEH78363.1"/>
    <property type="molecule type" value="Genomic_DNA"/>
</dbReference>
<dbReference type="Pfam" id="PF07019">
    <property type="entry name" value="EMC6"/>
    <property type="match status" value="1"/>
</dbReference>
<organism evidence="9 10">
    <name type="scientific">Cyclospora cayetanensis</name>
    <dbReference type="NCBI Taxonomy" id="88456"/>
    <lineage>
        <taxon>Eukaryota</taxon>
        <taxon>Sar</taxon>
        <taxon>Alveolata</taxon>
        <taxon>Apicomplexa</taxon>
        <taxon>Conoidasida</taxon>
        <taxon>Coccidia</taxon>
        <taxon>Eucoccidiorida</taxon>
        <taxon>Eimeriorina</taxon>
        <taxon>Eimeriidae</taxon>
        <taxon>Cyclospora</taxon>
    </lineage>
</organism>
<protein>
    <recommendedName>
        <fullName evidence="3">ER membrane protein complex subunit 6</fullName>
    </recommendedName>
</protein>
<dbReference type="InterPro" id="IPR008504">
    <property type="entry name" value="Emc6"/>
</dbReference>